<dbReference type="HAMAP" id="MF_00011">
    <property type="entry name" value="Adenylosucc_synth"/>
    <property type="match status" value="1"/>
</dbReference>
<dbReference type="PANTHER" id="PTHR11846:SF0">
    <property type="entry name" value="ADENYLOSUCCINATE SYNTHETASE"/>
    <property type="match status" value="1"/>
</dbReference>
<evidence type="ECO:0000256" key="11">
    <source>
        <dbReference type="SAM" id="MobiDB-lite"/>
    </source>
</evidence>
<keyword evidence="8" id="KW-0963">Cytoplasm</keyword>
<feature type="active site" evidence="9">
    <location>
        <position position="140"/>
    </location>
</feature>
<feature type="binding site" description="in other chain" evidence="8">
    <location>
        <position position="129"/>
    </location>
    <ligand>
        <name>IMP</name>
        <dbReference type="ChEBI" id="CHEBI:58053"/>
        <note>ligand shared between dimeric partners</note>
    </ligand>
</feature>
<keyword evidence="7 8" id="KW-0342">GTP-binding</keyword>
<comment type="pathway">
    <text evidence="8 10">Purine metabolism; AMP biosynthesis via de novo pathway; AMP from IMP: step 1/2.</text>
</comment>
<dbReference type="InterPro" id="IPR001114">
    <property type="entry name" value="Adenylosuccinate_synthetase"/>
</dbReference>
<dbReference type="Pfam" id="PF00709">
    <property type="entry name" value="Adenylsucc_synt"/>
    <property type="match status" value="1"/>
</dbReference>
<keyword evidence="3 8" id="KW-0479">Metal-binding</keyword>
<dbReference type="PROSITE" id="PS01266">
    <property type="entry name" value="ADENYLOSUCCIN_SYN_1"/>
    <property type="match status" value="1"/>
</dbReference>
<dbReference type="AlphaFoldDB" id="N0BL65"/>
<dbReference type="PANTHER" id="PTHR11846">
    <property type="entry name" value="ADENYLOSUCCINATE SYNTHETASE"/>
    <property type="match status" value="1"/>
</dbReference>
<comment type="subcellular location">
    <subcellularLocation>
        <location evidence="8">Cytoplasm</location>
    </subcellularLocation>
</comment>
<dbReference type="GO" id="GO:0005737">
    <property type="term" value="C:cytoplasm"/>
    <property type="evidence" value="ECO:0007669"/>
    <property type="project" value="UniProtKB-SubCell"/>
</dbReference>
<evidence type="ECO:0000256" key="2">
    <source>
        <dbReference type="ARBA" id="ARBA00022598"/>
    </source>
</evidence>
<keyword evidence="5 8" id="KW-0658">Purine biosynthesis</keyword>
<comment type="cofactor">
    <cofactor evidence="8">
        <name>Mg(2+)</name>
        <dbReference type="ChEBI" id="CHEBI:18420"/>
    </cofactor>
    <text evidence="8">Binds 1 Mg(2+) ion per subunit.</text>
</comment>
<keyword evidence="13" id="KW-1185">Reference proteome</keyword>
<dbReference type="STRING" id="387631.Asulf_00940"/>
<dbReference type="GO" id="GO:0044208">
    <property type="term" value="P:'de novo' AMP biosynthetic process"/>
    <property type="evidence" value="ECO:0007669"/>
    <property type="project" value="UniProtKB-UniRule"/>
</dbReference>
<feature type="binding site" evidence="8">
    <location>
        <begin position="13"/>
        <end position="19"/>
    </location>
    <ligand>
        <name>GTP</name>
        <dbReference type="ChEBI" id="CHEBI:37565"/>
    </ligand>
</feature>
<feature type="binding site" evidence="8">
    <location>
        <begin position="296"/>
        <end position="302"/>
    </location>
    <ligand>
        <name>substrate</name>
    </ligand>
</feature>
<name>N0BL65_9EURY</name>
<evidence type="ECO:0000256" key="3">
    <source>
        <dbReference type="ARBA" id="ARBA00022723"/>
    </source>
</evidence>
<feature type="binding site" evidence="8">
    <location>
        <position position="14"/>
    </location>
    <ligand>
        <name>Mg(2+)</name>
        <dbReference type="ChEBI" id="CHEBI:18420"/>
    </ligand>
</feature>
<comment type="similarity">
    <text evidence="8 10">Belongs to the adenylosuccinate synthetase family.</text>
</comment>
<reference evidence="12 13" key="1">
    <citation type="journal article" date="2013" name="Genome Announc.">
        <title>Complete Genome Sequence of the Thermophilic and Facultatively Chemolithoautotrophic Sulfate Reducer Archaeoglobus sulfaticallidus Strain PM70-1T.</title>
        <authorList>
            <person name="Stokke R."/>
            <person name="Hocking W.P."/>
            <person name="Steinsbu B.O."/>
            <person name="Steen I.H."/>
        </authorList>
    </citation>
    <scope>NUCLEOTIDE SEQUENCE [LARGE SCALE GENOMIC DNA]</scope>
    <source>
        <strain evidence="12">PM70-1</strain>
    </source>
</reference>
<dbReference type="EC" id="6.3.4.4" evidence="8 10"/>
<evidence type="ECO:0000256" key="4">
    <source>
        <dbReference type="ARBA" id="ARBA00022741"/>
    </source>
</evidence>
<dbReference type="OrthoDB" id="372247at2157"/>
<dbReference type="FunFam" id="3.90.170.10:FF:000001">
    <property type="entry name" value="Adenylosuccinate synthetase"/>
    <property type="match status" value="1"/>
</dbReference>
<feature type="binding site" description="in other chain" evidence="8">
    <location>
        <position position="187"/>
    </location>
    <ligand>
        <name>IMP</name>
        <dbReference type="ChEBI" id="CHEBI:58053"/>
        <note>ligand shared between dimeric partners</note>
    </ligand>
</feature>
<dbReference type="Gene3D" id="3.40.440.10">
    <property type="entry name" value="Adenylosuccinate Synthetase, subunit A, domain 1"/>
    <property type="match status" value="2"/>
</dbReference>
<evidence type="ECO:0000256" key="5">
    <source>
        <dbReference type="ARBA" id="ARBA00022755"/>
    </source>
</evidence>
<dbReference type="SMART" id="SM00788">
    <property type="entry name" value="Adenylsucc_synt"/>
    <property type="match status" value="1"/>
</dbReference>
<proteinExistence type="inferred from homology"/>
<feature type="binding site" evidence="8">
    <location>
        <begin position="410"/>
        <end position="412"/>
    </location>
    <ligand>
        <name>GTP</name>
        <dbReference type="ChEBI" id="CHEBI:37565"/>
    </ligand>
</feature>
<dbReference type="GeneID" id="15392581"/>
<feature type="binding site" description="in other chain" evidence="8">
    <location>
        <begin position="14"/>
        <end position="17"/>
    </location>
    <ligand>
        <name>IMP</name>
        <dbReference type="ChEBI" id="CHEBI:58053"/>
        <note>ligand shared between dimeric partners</note>
    </ligand>
</feature>
<feature type="binding site" description="in other chain" evidence="8">
    <location>
        <begin position="39"/>
        <end position="42"/>
    </location>
    <ligand>
        <name>IMP</name>
        <dbReference type="ChEBI" id="CHEBI:58053"/>
        <note>ligand shared between dimeric partners</note>
    </ligand>
</feature>
<sequence length="427" mass="47230">MAQTVIVVGGQWGDEGKGKIVDFLAEKADLVIRYAGGNNAGHTVVVDEKKYKFHLIPSGIIHGKLNVIGNGTVIDPDVLISEIEQLEKMGIQVDESKLVVSSSAHTILQKHKDEDNPEKNPLSKKIGTTGRGIGPCYRDKIARKGIRLGEYVEKENIERLKPLIKDTCYIINEAIDSGKKVLFEGAQGTLLDIDHGTYPFVTSSNPTAGGALTGTGVGPTKIDSVIGVFKAYTTRVGGGPFPTELGTEEETNREGRWEDIVKDYDVILKEALEKANEGDEYYQGKYMRLMGKEYGTTTGRPRRTGWFDGVAGRYAVMINGMTSMAITKLDVLTGLKRIKICVAYEIDGKTTDRFILNTDRLYDVKPVYEELPGWDEDISEARSFDELPENAKNYLKRLEEICGAKISLISVGPRRDQTIVVDDRDLF</sequence>
<feature type="region of interest" description="Disordered" evidence="11">
    <location>
        <begin position="108"/>
        <end position="127"/>
    </location>
</feature>
<dbReference type="GO" id="GO:0005525">
    <property type="term" value="F:GTP binding"/>
    <property type="evidence" value="ECO:0007669"/>
    <property type="project" value="UniProtKB-UniRule"/>
</dbReference>
<dbReference type="Gene3D" id="3.90.170.10">
    <property type="entry name" value="Adenylosuccinate Synthetase, subunit A, domain 3"/>
    <property type="match status" value="1"/>
</dbReference>
<dbReference type="HOGENOM" id="CLU_029848_0_0_2"/>
<dbReference type="InterPro" id="IPR042111">
    <property type="entry name" value="Adenylosuccinate_synth_dom3"/>
</dbReference>
<comment type="catalytic activity">
    <reaction evidence="8 10">
        <text>IMP + L-aspartate + GTP = N(6)-(1,2-dicarboxyethyl)-AMP + GDP + phosphate + 2 H(+)</text>
        <dbReference type="Rhea" id="RHEA:15753"/>
        <dbReference type="ChEBI" id="CHEBI:15378"/>
        <dbReference type="ChEBI" id="CHEBI:29991"/>
        <dbReference type="ChEBI" id="CHEBI:37565"/>
        <dbReference type="ChEBI" id="CHEBI:43474"/>
        <dbReference type="ChEBI" id="CHEBI:57567"/>
        <dbReference type="ChEBI" id="CHEBI:58053"/>
        <dbReference type="ChEBI" id="CHEBI:58189"/>
        <dbReference type="EC" id="6.3.4.4"/>
    </reaction>
</comment>
<dbReference type="RefSeq" id="WP_015590543.1">
    <property type="nucleotide sequence ID" value="NC_021169.1"/>
</dbReference>
<feature type="active site" description="Proton acceptor" evidence="8">
    <location>
        <position position="14"/>
    </location>
</feature>
<evidence type="ECO:0000256" key="6">
    <source>
        <dbReference type="ARBA" id="ARBA00022842"/>
    </source>
</evidence>
<dbReference type="KEGG" id="ast:Asulf_00940"/>
<feature type="binding site" evidence="8">
    <location>
        <position position="143"/>
    </location>
    <ligand>
        <name>IMP</name>
        <dbReference type="ChEBI" id="CHEBI:58053"/>
        <note>ligand shared between dimeric partners</note>
    </ligand>
</feature>
<dbReference type="CDD" id="cd03108">
    <property type="entry name" value="AdSS"/>
    <property type="match status" value="1"/>
</dbReference>
<evidence type="ECO:0000256" key="8">
    <source>
        <dbReference type="HAMAP-Rule" id="MF_00011"/>
    </source>
</evidence>
<feature type="binding site" evidence="8">
    <location>
        <begin position="328"/>
        <end position="330"/>
    </location>
    <ligand>
        <name>GTP</name>
        <dbReference type="ChEBI" id="CHEBI:37565"/>
    </ligand>
</feature>
<dbReference type="SUPFAM" id="SSF52540">
    <property type="entry name" value="P-loop containing nucleoside triphosphate hydrolases"/>
    <property type="match status" value="1"/>
</dbReference>
<evidence type="ECO:0000256" key="9">
    <source>
        <dbReference type="PROSITE-ProRule" id="PRU10134"/>
    </source>
</evidence>
<feature type="binding site" evidence="8">
    <location>
        <position position="41"/>
    </location>
    <ligand>
        <name>Mg(2+)</name>
        <dbReference type="ChEBI" id="CHEBI:18420"/>
    </ligand>
</feature>
<dbReference type="eggNOG" id="arCOG04387">
    <property type="taxonomic scope" value="Archaea"/>
</dbReference>
<dbReference type="GO" id="GO:0004019">
    <property type="term" value="F:adenylosuccinate synthase activity"/>
    <property type="evidence" value="ECO:0007669"/>
    <property type="project" value="UniProtKB-UniRule"/>
</dbReference>
<evidence type="ECO:0000313" key="13">
    <source>
        <dbReference type="Proteomes" id="UP000013307"/>
    </source>
</evidence>
<evidence type="ECO:0000256" key="7">
    <source>
        <dbReference type="ARBA" id="ARBA00023134"/>
    </source>
</evidence>
<feature type="binding site" description="in other chain" evidence="8">
    <location>
        <position position="202"/>
    </location>
    <ligand>
        <name>IMP</name>
        <dbReference type="ChEBI" id="CHEBI:58053"/>
        <note>ligand shared between dimeric partners</note>
    </ligand>
</feature>
<feature type="binding site" evidence="8">
    <location>
        <begin position="41"/>
        <end position="43"/>
    </location>
    <ligand>
        <name>GTP</name>
        <dbReference type="ChEBI" id="CHEBI:37565"/>
    </ligand>
</feature>
<gene>
    <name evidence="8" type="primary">purA</name>
    <name evidence="12" type="ORF">Asulf_00940</name>
</gene>
<feature type="binding site" evidence="8">
    <location>
        <position position="302"/>
    </location>
    <ligand>
        <name>GTP</name>
        <dbReference type="ChEBI" id="CHEBI:37565"/>
    </ligand>
</feature>
<dbReference type="InterPro" id="IPR042109">
    <property type="entry name" value="Adenylosuccinate_synth_dom1"/>
</dbReference>
<dbReference type="InterPro" id="IPR033128">
    <property type="entry name" value="Adenylosuccin_syn_Lys_AS"/>
</dbReference>
<evidence type="ECO:0000256" key="1">
    <source>
        <dbReference type="ARBA" id="ARBA00011738"/>
    </source>
</evidence>
<feature type="binding site" description="in other chain" evidence="8">
    <location>
        <position position="300"/>
    </location>
    <ligand>
        <name>IMP</name>
        <dbReference type="ChEBI" id="CHEBI:58053"/>
        <note>ligand shared between dimeric partners</note>
    </ligand>
</feature>
<dbReference type="PROSITE" id="PS00513">
    <property type="entry name" value="ADENYLOSUCCIN_SYN_2"/>
    <property type="match status" value="1"/>
</dbReference>
<dbReference type="Proteomes" id="UP000013307">
    <property type="component" value="Chromosome"/>
</dbReference>
<dbReference type="InterPro" id="IPR027417">
    <property type="entry name" value="P-loop_NTPase"/>
</dbReference>
<organism evidence="12 13">
    <name type="scientific">Archaeoglobus sulfaticallidus PM70-1</name>
    <dbReference type="NCBI Taxonomy" id="387631"/>
    <lineage>
        <taxon>Archaea</taxon>
        <taxon>Methanobacteriati</taxon>
        <taxon>Methanobacteriota</taxon>
        <taxon>Archaeoglobi</taxon>
        <taxon>Archaeoglobales</taxon>
        <taxon>Archaeoglobaceae</taxon>
        <taxon>Archaeoglobus</taxon>
    </lineage>
</organism>
<comment type="function">
    <text evidence="8">Plays an important role in the de novo pathway of purine nucleotide biosynthesis. Catalyzes the first committed step in the biosynthesis of AMP from IMP.</text>
</comment>
<protein>
    <recommendedName>
        <fullName evidence="8 10">Adenylosuccinate synthetase</fullName>
        <shortName evidence="8">AMPSase</shortName>
        <shortName evidence="8">AdSS</shortName>
        <ecNumber evidence="8 10">6.3.4.4</ecNumber>
    </recommendedName>
    <alternativeName>
        <fullName evidence="8">IMP--aspartate ligase</fullName>
    </alternativeName>
</protein>
<keyword evidence="4 8" id="KW-0547">Nucleotide-binding</keyword>
<dbReference type="EMBL" id="CP005290">
    <property type="protein sequence ID" value="AGK60945.1"/>
    <property type="molecule type" value="Genomic_DNA"/>
</dbReference>
<accession>N0BL65</accession>
<comment type="subunit">
    <text evidence="1 8">Homodimer.</text>
</comment>
<dbReference type="GO" id="GO:0000287">
    <property type="term" value="F:magnesium ion binding"/>
    <property type="evidence" value="ECO:0007669"/>
    <property type="project" value="UniProtKB-UniRule"/>
</dbReference>
<dbReference type="GO" id="GO:0046040">
    <property type="term" value="P:IMP metabolic process"/>
    <property type="evidence" value="ECO:0007669"/>
    <property type="project" value="TreeGrafter"/>
</dbReference>
<keyword evidence="6 8" id="KW-0460">Magnesium</keyword>
<dbReference type="InterPro" id="IPR018220">
    <property type="entry name" value="Adenylosuccin_syn_GTP-bd"/>
</dbReference>
<evidence type="ECO:0000256" key="10">
    <source>
        <dbReference type="RuleBase" id="RU000520"/>
    </source>
</evidence>
<evidence type="ECO:0000313" key="12">
    <source>
        <dbReference type="EMBL" id="AGK60945.1"/>
    </source>
</evidence>
<dbReference type="UniPathway" id="UPA00075">
    <property type="reaction ID" value="UER00335"/>
</dbReference>
<feature type="active site" description="Proton donor" evidence="8">
    <location>
        <position position="42"/>
    </location>
</feature>
<keyword evidence="2 8" id="KW-0436">Ligase</keyword>